<proteinExistence type="predicted"/>
<dbReference type="AlphaFoldDB" id="A0AAJ2EW98"/>
<comment type="caution">
    <text evidence="2">The sequence shown here is derived from an EMBL/GenBank/DDBJ whole genome shotgun (WGS) entry which is preliminary data.</text>
</comment>
<gene>
    <name evidence="2" type="ORF">QE369_003559</name>
</gene>
<evidence type="ECO:0000256" key="1">
    <source>
        <dbReference type="SAM" id="MobiDB-lite"/>
    </source>
</evidence>
<sequence>MPENLGWNGFGNKVEVALLQRGFETLDLPPKVGFFISRELTRRNALPAAKNEEKRQEKSLYDTRLSSVL</sequence>
<evidence type="ECO:0000313" key="2">
    <source>
        <dbReference type="EMBL" id="MDR6103362.1"/>
    </source>
</evidence>
<dbReference type="RefSeq" id="WP_309771775.1">
    <property type="nucleotide sequence ID" value="NZ_JAVIZC010000003.1"/>
</dbReference>
<feature type="compositionally biased region" description="Basic and acidic residues" evidence="1">
    <location>
        <begin position="50"/>
        <end position="61"/>
    </location>
</feature>
<dbReference type="Proteomes" id="UP001255601">
    <property type="component" value="Unassembled WGS sequence"/>
</dbReference>
<reference evidence="2" key="1">
    <citation type="submission" date="2023-08" db="EMBL/GenBank/DDBJ databases">
        <title>Functional and genomic diversity of the sorghum phyllosphere microbiome.</title>
        <authorList>
            <person name="Shade A."/>
        </authorList>
    </citation>
    <scope>NUCLEOTIDE SEQUENCE</scope>
    <source>
        <strain evidence="2">SORGH_AS_0974</strain>
    </source>
</reference>
<accession>A0AAJ2EW98</accession>
<organism evidence="2 3">
    <name type="scientific">Agrobacterium larrymoorei</name>
    <dbReference type="NCBI Taxonomy" id="160699"/>
    <lineage>
        <taxon>Bacteria</taxon>
        <taxon>Pseudomonadati</taxon>
        <taxon>Pseudomonadota</taxon>
        <taxon>Alphaproteobacteria</taxon>
        <taxon>Hyphomicrobiales</taxon>
        <taxon>Rhizobiaceae</taxon>
        <taxon>Rhizobium/Agrobacterium group</taxon>
        <taxon>Agrobacterium</taxon>
    </lineage>
</organism>
<feature type="region of interest" description="Disordered" evidence="1">
    <location>
        <begin position="46"/>
        <end position="69"/>
    </location>
</feature>
<protein>
    <submittedName>
        <fullName evidence="2">Uncharacterized protein</fullName>
    </submittedName>
</protein>
<name>A0AAJ2EW98_9HYPH</name>
<evidence type="ECO:0000313" key="3">
    <source>
        <dbReference type="Proteomes" id="UP001255601"/>
    </source>
</evidence>
<dbReference type="EMBL" id="JAVIZC010000003">
    <property type="protein sequence ID" value="MDR6103362.1"/>
    <property type="molecule type" value="Genomic_DNA"/>
</dbReference>